<dbReference type="InterPro" id="IPR054248">
    <property type="entry name" value="DUF6975"/>
</dbReference>
<reference evidence="1 2" key="1">
    <citation type="submission" date="2020-07" db="EMBL/GenBank/DDBJ databases">
        <authorList>
            <person name="Sun Q."/>
        </authorList>
    </citation>
    <scope>NUCLEOTIDE SEQUENCE [LARGE SCALE GENOMIC DNA]</scope>
    <source>
        <strain evidence="1 2">CGMCC 1.13654</strain>
    </source>
</reference>
<dbReference type="Pfam" id="PF22391">
    <property type="entry name" value="DUF6975"/>
    <property type="match status" value="1"/>
</dbReference>
<organism evidence="1 2">
    <name type="scientific">Sphingomonas chungangi</name>
    <dbReference type="NCBI Taxonomy" id="2683589"/>
    <lineage>
        <taxon>Bacteria</taxon>
        <taxon>Pseudomonadati</taxon>
        <taxon>Pseudomonadota</taxon>
        <taxon>Alphaproteobacteria</taxon>
        <taxon>Sphingomonadales</taxon>
        <taxon>Sphingomonadaceae</taxon>
        <taxon>Sphingomonas</taxon>
    </lineage>
</organism>
<dbReference type="AlphaFoldDB" id="A0A838LFM0"/>
<name>A0A838LFM0_9SPHN</name>
<comment type="caution">
    <text evidence="1">The sequence shown here is derived from an EMBL/GenBank/DDBJ whole genome shotgun (WGS) entry which is preliminary data.</text>
</comment>
<proteinExistence type="predicted"/>
<gene>
    <name evidence="1" type="ORF">HZF05_19275</name>
</gene>
<accession>A0A838LFM0</accession>
<evidence type="ECO:0000313" key="2">
    <source>
        <dbReference type="Proteomes" id="UP000570166"/>
    </source>
</evidence>
<dbReference type="RefSeq" id="WP_160364104.1">
    <property type="nucleotide sequence ID" value="NZ_JACEIB010000027.1"/>
</dbReference>
<sequence>MASQAIDRQPSGVAELMSSMVATDGSAGHPYLTSPALEGDPAIRNLADVAHFICLLHGRYPGVIDHAAARVVHPAARSFIYRAAPGFAAERSYLTRLVVAAGPLPSTLGQAQSEAAVGNQSHALATLAQSERNGTAIGAAVALVLDWRPIRRVLDAAAQRFGIQVPPLDLPGLTETLTVVGEVAETPGIERAMAFGAQQLLVQHRGLWDLLESRESARRNV</sequence>
<keyword evidence="2" id="KW-1185">Reference proteome</keyword>
<protein>
    <submittedName>
        <fullName evidence="1">Uncharacterized protein</fullName>
    </submittedName>
</protein>
<dbReference type="Proteomes" id="UP000570166">
    <property type="component" value="Unassembled WGS sequence"/>
</dbReference>
<dbReference type="EMBL" id="JACEIB010000027">
    <property type="protein sequence ID" value="MBA2936228.1"/>
    <property type="molecule type" value="Genomic_DNA"/>
</dbReference>
<evidence type="ECO:0000313" key="1">
    <source>
        <dbReference type="EMBL" id="MBA2936228.1"/>
    </source>
</evidence>